<dbReference type="SMART" id="SM00482">
    <property type="entry name" value="POLAc"/>
    <property type="match status" value="1"/>
</dbReference>
<dbReference type="InterPro" id="IPR001098">
    <property type="entry name" value="DNA-dir_DNA_pol_A_palm_dom"/>
</dbReference>
<dbReference type="InterPro" id="IPR012337">
    <property type="entry name" value="RNaseH-like_sf"/>
</dbReference>
<keyword evidence="11 16" id="KW-0239">DNA-directed DNA polymerase</keyword>
<comment type="catalytic activity">
    <reaction evidence="14 16">
        <text>DNA(n) + a 2'-deoxyribonucleoside 5'-triphosphate = DNA(n+1) + diphosphate</text>
        <dbReference type="Rhea" id="RHEA:22508"/>
        <dbReference type="Rhea" id="RHEA-COMP:17339"/>
        <dbReference type="Rhea" id="RHEA-COMP:17340"/>
        <dbReference type="ChEBI" id="CHEBI:33019"/>
        <dbReference type="ChEBI" id="CHEBI:61560"/>
        <dbReference type="ChEBI" id="CHEBI:173112"/>
        <dbReference type="EC" id="2.7.7.7"/>
    </reaction>
</comment>
<dbReference type="PANTHER" id="PTHR10133:SF27">
    <property type="entry name" value="DNA POLYMERASE NU"/>
    <property type="match status" value="1"/>
</dbReference>
<evidence type="ECO:0000256" key="7">
    <source>
        <dbReference type="ARBA" id="ARBA00022722"/>
    </source>
</evidence>
<dbReference type="Gene3D" id="3.40.50.1010">
    <property type="entry name" value="5'-nuclease"/>
    <property type="match status" value="1"/>
</dbReference>
<protein>
    <recommendedName>
        <fullName evidence="3 15">DNA polymerase I</fullName>
        <ecNumber evidence="2 15">2.7.7.7</ecNumber>
    </recommendedName>
</protein>
<gene>
    <name evidence="16" type="primary">polA</name>
    <name evidence="20" type="ORF">J2W55_001883</name>
</gene>
<dbReference type="InterPro" id="IPR036397">
    <property type="entry name" value="RNaseH_sf"/>
</dbReference>
<organism evidence="20 21">
    <name type="scientific">Mucilaginibacter pocheonensis</name>
    <dbReference type="NCBI Taxonomy" id="398050"/>
    <lineage>
        <taxon>Bacteria</taxon>
        <taxon>Pseudomonadati</taxon>
        <taxon>Bacteroidota</taxon>
        <taxon>Sphingobacteriia</taxon>
        <taxon>Sphingobacteriales</taxon>
        <taxon>Sphingobacteriaceae</taxon>
        <taxon>Mucilaginibacter</taxon>
    </lineage>
</organism>
<dbReference type="InterPro" id="IPR020046">
    <property type="entry name" value="5-3_exonucl_a-hlix_arch_N"/>
</dbReference>
<keyword evidence="8 16" id="KW-0227">DNA damage</keyword>
<evidence type="ECO:0000259" key="19">
    <source>
        <dbReference type="SMART" id="SM00482"/>
    </source>
</evidence>
<evidence type="ECO:0000313" key="21">
    <source>
        <dbReference type="Proteomes" id="UP001247620"/>
    </source>
</evidence>
<dbReference type="InterPro" id="IPR029060">
    <property type="entry name" value="PIN-like_dom_sf"/>
</dbReference>
<dbReference type="CDD" id="cd09859">
    <property type="entry name" value="PIN_53EXO"/>
    <property type="match status" value="1"/>
</dbReference>
<dbReference type="InterPro" id="IPR036279">
    <property type="entry name" value="5-3_exonuclease_C_sf"/>
</dbReference>
<dbReference type="SUPFAM" id="SSF47807">
    <property type="entry name" value="5' to 3' exonuclease, C-terminal subdomain"/>
    <property type="match status" value="1"/>
</dbReference>
<dbReference type="Gene3D" id="1.20.1060.10">
    <property type="entry name" value="Taq DNA Polymerase, Chain T, domain 4"/>
    <property type="match status" value="1"/>
</dbReference>
<evidence type="ECO:0000256" key="8">
    <source>
        <dbReference type="ARBA" id="ARBA00022763"/>
    </source>
</evidence>
<keyword evidence="12 16" id="KW-0238">DNA-binding</keyword>
<dbReference type="SUPFAM" id="SSF88723">
    <property type="entry name" value="PIN domain-like"/>
    <property type="match status" value="1"/>
</dbReference>
<sequence>MKKLFLLDGMALIYRAHFALSKSPRFTSNGLNTSAVMGFTNTLLDVLKKEKPTHMAVVFDTDAPTERHTDYEHYKAHREAMPEDLAKALPYVIKVILGFNIPVITSDGYEADDIIGTLAKKAEKKGYQVYCMTPDKDFAQLVSENIRIYKPARMGNEMEILGVKEVLEKWEIERVEQVIDILGLWGDAVDNIPGIPGIGEKTAKALIKQYGSVEEIISHSHELKGKQRENVEQFAEQGLLSKKLATILLDVPVELDEEGLEICAPSKGLLEPLFAELEFRTLGKRVFGDDFSITEMKSVSVQTDLFGEPVATARNTMTVDVEDIYEDNIIAAKNIDNVPHEYHLADTLEKRVELIDILLQQQTICFDTETTGTDANHCELVGLSFAVKPGQAWYVPVPANQDDAKSIVTEFKPVFEHKQIGKIGQNIKFDILMLKWYGVEVQGDLFDTMMAHYVIDPDTRHGMDILSENYLNYKPVSITALIGPKGKNQGNMRDVEIEKIKDYAAEDADITLQLKSVFEPKLKQVESEKLINEIEHPLIYVLADMEYEGVKIDHNTLREFSKELETDIAKLEKTVYDKAGVRFNIASPKQLGEILFEKLMLDPKAKKTKTGQYQTGEDVLLSLAAKSDIVRDILDFRQLQKLKSTYVDALPQMVNPKTGRVHTSYNQAVAATGRLSSVNPNLQNIPIRTERGREVRKAFIPRDSDHSIVSADYSQIELRIIAEISKDANMMQAFINNLDIHTATAANVYGISPDEVTSDQRRNAKAVNFGIIYGQSAFGLSQNLGIPRKEAADIIEQYFAQFPGIKQYMSNTMNFARENGYVCTLMGRRRYLRDINSANATVRGFAERNAINAPIQGSAADMIKIAMINIHRELKAQKLDARMTMQVHDELVFDVPNHEIELVKPIIMHNMKTAIKTEVPILVEIGTGLNWLEAH</sequence>
<keyword evidence="7" id="KW-0540">Nuclease</keyword>
<comment type="caution">
    <text evidence="20">The sequence shown here is derived from an EMBL/GenBank/DDBJ whole genome shotgun (WGS) entry which is preliminary data.</text>
</comment>
<dbReference type="InterPro" id="IPR002562">
    <property type="entry name" value="3'-5'_exonuclease_dom"/>
</dbReference>
<dbReference type="InterPro" id="IPR019760">
    <property type="entry name" value="DNA-dir_DNA_pol_A_CS"/>
</dbReference>
<dbReference type="Proteomes" id="UP001247620">
    <property type="component" value="Unassembled WGS sequence"/>
</dbReference>
<feature type="domain" description="DNA-directed DNA polymerase family A palm" evidence="19">
    <location>
        <begin position="692"/>
        <end position="899"/>
    </location>
</feature>
<dbReference type="Pfam" id="PF01367">
    <property type="entry name" value="5_3_exonuc"/>
    <property type="match status" value="1"/>
</dbReference>
<keyword evidence="9 16" id="KW-0378">Hydrolase</keyword>
<keyword evidence="10 16" id="KW-0269">Exonuclease</keyword>
<dbReference type="InterPro" id="IPR043502">
    <property type="entry name" value="DNA/RNA_pol_sf"/>
</dbReference>
<dbReference type="RefSeq" id="WP_310094708.1">
    <property type="nucleotide sequence ID" value="NZ_JAVDUU010000002.1"/>
</dbReference>
<keyword evidence="5 16" id="KW-0548">Nucleotidyltransferase</keyword>
<dbReference type="SMART" id="SM00474">
    <property type="entry name" value="35EXOc"/>
    <property type="match status" value="1"/>
</dbReference>
<dbReference type="NCBIfam" id="NF004397">
    <property type="entry name" value="PRK05755.1"/>
    <property type="match status" value="1"/>
</dbReference>
<evidence type="ECO:0000256" key="14">
    <source>
        <dbReference type="ARBA" id="ARBA00049244"/>
    </source>
</evidence>
<dbReference type="CDD" id="cd09898">
    <property type="entry name" value="H3TH_53EXO"/>
    <property type="match status" value="1"/>
</dbReference>
<reference evidence="20 21" key="1">
    <citation type="submission" date="2023-07" db="EMBL/GenBank/DDBJ databases">
        <title>Sorghum-associated microbial communities from plants grown in Nebraska, USA.</title>
        <authorList>
            <person name="Schachtman D."/>
        </authorList>
    </citation>
    <scope>NUCLEOTIDE SEQUENCE [LARGE SCALE GENOMIC DNA]</scope>
    <source>
        <strain evidence="20 21">3262</strain>
    </source>
</reference>
<dbReference type="Gene3D" id="3.30.420.10">
    <property type="entry name" value="Ribonuclease H-like superfamily/Ribonuclease H"/>
    <property type="match status" value="1"/>
</dbReference>
<name>A0ABU1T9Y0_9SPHI</name>
<dbReference type="SUPFAM" id="SSF53098">
    <property type="entry name" value="Ribonuclease H-like"/>
    <property type="match status" value="1"/>
</dbReference>
<evidence type="ECO:0000256" key="1">
    <source>
        <dbReference type="ARBA" id="ARBA00007705"/>
    </source>
</evidence>
<dbReference type="Pfam" id="PF01612">
    <property type="entry name" value="DNA_pol_A_exo1"/>
    <property type="match status" value="1"/>
</dbReference>
<evidence type="ECO:0000256" key="5">
    <source>
        <dbReference type="ARBA" id="ARBA00022695"/>
    </source>
</evidence>
<dbReference type="PANTHER" id="PTHR10133">
    <property type="entry name" value="DNA POLYMERASE I"/>
    <property type="match status" value="1"/>
</dbReference>
<evidence type="ECO:0000256" key="4">
    <source>
        <dbReference type="ARBA" id="ARBA00022679"/>
    </source>
</evidence>
<dbReference type="CDD" id="cd08637">
    <property type="entry name" value="DNA_pol_A_pol_I_C"/>
    <property type="match status" value="1"/>
</dbReference>
<keyword evidence="21" id="KW-1185">Reference proteome</keyword>
<keyword evidence="6 16" id="KW-0235">DNA replication</keyword>
<evidence type="ECO:0000313" key="20">
    <source>
        <dbReference type="EMBL" id="MDR6942041.1"/>
    </source>
</evidence>
<dbReference type="SMART" id="SM00279">
    <property type="entry name" value="HhH2"/>
    <property type="match status" value="1"/>
</dbReference>
<accession>A0ABU1T9Y0</accession>
<dbReference type="Gene3D" id="3.30.70.370">
    <property type="match status" value="1"/>
</dbReference>
<evidence type="ECO:0000256" key="16">
    <source>
        <dbReference type="RuleBase" id="RU004460"/>
    </source>
</evidence>
<evidence type="ECO:0000256" key="15">
    <source>
        <dbReference type="NCBIfam" id="TIGR00593"/>
    </source>
</evidence>
<evidence type="ECO:0000259" key="18">
    <source>
        <dbReference type="SMART" id="SM00475"/>
    </source>
</evidence>
<evidence type="ECO:0000256" key="6">
    <source>
        <dbReference type="ARBA" id="ARBA00022705"/>
    </source>
</evidence>
<evidence type="ECO:0000256" key="2">
    <source>
        <dbReference type="ARBA" id="ARBA00012417"/>
    </source>
</evidence>
<dbReference type="PROSITE" id="PS00447">
    <property type="entry name" value="DNA_POLYMERASE_A"/>
    <property type="match status" value="1"/>
</dbReference>
<comment type="function">
    <text evidence="16">In addition to polymerase activity, this DNA polymerase exhibits 3'-5' and 5'-3' exonuclease activity.</text>
</comment>
<dbReference type="Gene3D" id="1.10.150.20">
    <property type="entry name" value="5' to 3' exonuclease, C-terminal subdomain"/>
    <property type="match status" value="2"/>
</dbReference>
<dbReference type="SMART" id="SM00475">
    <property type="entry name" value="53EXOc"/>
    <property type="match status" value="1"/>
</dbReference>
<feature type="domain" description="3'-5' exonuclease" evidence="17">
    <location>
        <begin position="342"/>
        <end position="523"/>
    </location>
</feature>
<evidence type="ECO:0000259" key="17">
    <source>
        <dbReference type="SMART" id="SM00474"/>
    </source>
</evidence>
<proteinExistence type="inferred from homology"/>
<dbReference type="SUPFAM" id="SSF56672">
    <property type="entry name" value="DNA/RNA polymerases"/>
    <property type="match status" value="1"/>
</dbReference>
<dbReference type="InterPro" id="IPR018320">
    <property type="entry name" value="DNA_polymerase_1"/>
</dbReference>
<evidence type="ECO:0000256" key="9">
    <source>
        <dbReference type="ARBA" id="ARBA00022801"/>
    </source>
</evidence>
<comment type="similarity">
    <text evidence="1 16">Belongs to the DNA polymerase type-A family.</text>
</comment>
<dbReference type="Pfam" id="PF02739">
    <property type="entry name" value="5_3_exonuc_N"/>
    <property type="match status" value="1"/>
</dbReference>
<evidence type="ECO:0000256" key="11">
    <source>
        <dbReference type="ARBA" id="ARBA00022932"/>
    </source>
</evidence>
<evidence type="ECO:0000256" key="13">
    <source>
        <dbReference type="ARBA" id="ARBA00023204"/>
    </source>
</evidence>
<dbReference type="InterPro" id="IPR002421">
    <property type="entry name" value="5-3_exonuclease"/>
</dbReference>
<dbReference type="PRINTS" id="PR00868">
    <property type="entry name" value="DNAPOLI"/>
</dbReference>
<dbReference type="EMBL" id="JAVDUU010000002">
    <property type="protein sequence ID" value="MDR6942041.1"/>
    <property type="molecule type" value="Genomic_DNA"/>
</dbReference>
<dbReference type="Pfam" id="PF00476">
    <property type="entry name" value="DNA_pol_A"/>
    <property type="match status" value="1"/>
</dbReference>
<evidence type="ECO:0000256" key="10">
    <source>
        <dbReference type="ARBA" id="ARBA00022839"/>
    </source>
</evidence>
<evidence type="ECO:0000256" key="12">
    <source>
        <dbReference type="ARBA" id="ARBA00023125"/>
    </source>
</evidence>
<dbReference type="EC" id="2.7.7.7" evidence="2 15"/>
<dbReference type="CDD" id="cd06139">
    <property type="entry name" value="DNA_polA_I_Ecoli_like_exo"/>
    <property type="match status" value="1"/>
</dbReference>
<dbReference type="NCBIfam" id="TIGR00593">
    <property type="entry name" value="pola"/>
    <property type="match status" value="1"/>
</dbReference>
<dbReference type="GO" id="GO:0003887">
    <property type="term" value="F:DNA-directed DNA polymerase activity"/>
    <property type="evidence" value="ECO:0007669"/>
    <property type="project" value="UniProtKB-EC"/>
</dbReference>
<feature type="domain" description="5'-3' exonuclease" evidence="18">
    <location>
        <begin position="2"/>
        <end position="263"/>
    </location>
</feature>
<dbReference type="InterPro" id="IPR020045">
    <property type="entry name" value="DNA_polI_H3TH"/>
</dbReference>
<dbReference type="InterPro" id="IPR002298">
    <property type="entry name" value="DNA_polymerase_A"/>
</dbReference>
<keyword evidence="13 16" id="KW-0234">DNA repair</keyword>
<dbReference type="InterPro" id="IPR008918">
    <property type="entry name" value="HhH2"/>
</dbReference>
<keyword evidence="4 16" id="KW-0808">Transferase</keyword>
<evidence type="ECO:0000256" key="3">
    <source>
        <dbReference type="ARBA" id="ARBA00020311"/>
    </source>
</evidence>